<organism evidence="3 4">
    <name type="scientific">Sphingobium limneticum</name>
    <dbReference type="NCBI Taxonomy" id="1007511"/>
    <lineage>
        <taxon>Bacteria</taxon>
        <taxon>Pseudomonadati</taxon>
        <taxon>Pseudomonadota</taxon>
        <taxon>Alphaproteobacteria</taxon>
        <taxon>Sphingomonadales</taxon>
        <taxon>Sphingomonadaceae</taxon>
        <taxon>Sphingobium</taxon>
    </lineage>
</organism>
<dbReference type="PROSITE" id="PS51257">
    <property type="entry name" value="PROKAR_LIPOPROTEIN"/>
    <property type="match status" value="1"/>
</dbReference>
<feature type="chain" id="PRO_5023828733" description="Lipoprotein" evidence="1">
    <location>
        <begin position="22"/>
        <end position="156"/>
    </location>
</feature>
<protein>
    <recommendedName>
        <fullName evidence="6">Lipoprotein</fullName>
    </recommendedName>
</protein>
<gene>
    <name evidence="3" type="ORF">F4U95_11535</name>
    <name evidence="2" type="ORF">F4U96_11590</name>
</gene>
<sequence length="156" mass="16625">MMRALSPLLLLPVLLAGCAKSADNEAVANNAANVASVETFDESDAAPIDNQTNAQSADARLPTDDWVGKWTGPEGLFLDIQPSPDGKPGHYALTNKDNLDRQGDYAGIAEGTTIRFVRDGKDLAIRPGNGDETGFKYLAGKNDCLIVVKGQEGYCR</sequence>
<feature type="signal peptide" evidence="1">
    <location>
        <begin position="1"/>
        <end position="21"/>
    </location>
</feature>
<dbReference type="EMBL" id="VYQA01000007">
    <property type="protein sequence ID" value="KAA9029843.1"/>
    <property type="molecule type" value="Genomic_DNA"/>
</dbReference>
<evidence type="ECO:0000313" key="2">
    <source>
        <dbReference type="EMBL" id="KAA9016864.1"/>
    </source>
</evidence>
<dbReference type="EMBL" id="VYQB01000007">
    <property type="protein sequence ID" value="KAA9016864.1"/>
    <property type="molecule type" value="Genomic_DNA"/>
</dbReference>
<dbReference type="Proteomes" id="UP000326364">
    <property type="component" value="Unassembled WGS sequence"/>
</dbReference>
<keyword evidence="1" id="KW-0732">Signal</keyword>
<name>A0A5J5I475_9SPHN</name>
<dbReference type="RefSeq" id="WP_150425775.1">
    <property type="nucleotide sequence ID" value="NZ_VYQA01000007.1"/>
</dbReference>
<reference evidence="4 5" key="1">
    <citation type="submission" date="2019-09" db="EMBL/GenBank/DDBJ databases">
        <authorList>
            <person name="Feng G."/>
        </authorList>
    </citation>
    <scope>NUCLEOTIDE SEQUENCE [LARGE SCALE GENOMIC DNA]</scope>
    <source>
        <strain evidence="3 4">KACC 19283</strain>
        <strain evidence="2 5">KACC 19284</strain>
    </source>
</reference>
<evidence type="ECO:0000313" key="5">
    <source>
        <dbReference type="Proteomes" id="UP000326364"/>
    </source>
</evidence>
<evidence type="ECO:0008006" key="6">
    <source>
        <dbReference type="Google" id="ProtNLM"/>
    </source>
</evidence>
<proteinExistence type="predicted"/>
<dbReference type="AlphaFoldDB" id="A0A5J5I475"/>
<evidence type="ECO:0000256" key="1">
    <source>
        <dbReference type="SAM" id="SignalP"/>
    </source>
</evidence>
<dbReference type="Proteomes" id="UP000325933">
    <property type="component" value="Unassembled WGS sequence"/>
</dbReference>
<evidence type="ECO:0000313" key="3">
    <source>
        <dbReference type="EMBL" id="KAA9029843.1"/>
    </source>
</evidence>
<evidence type="ECO:0000313" key="4">
    <source>
        <dbReference type="Proteomes" id="UP000325933"/>
    </source>
</evidence>
<keyword evidence="5" id="KW-1185">Reference proteome</keyword>
<accession>A0A5J5I475</accession>
<comment type="caution">
    <text evidence="3">The sequence shown here is derived from an EMBL/GenBank/DDBJ whole genome shotgun (WGS) entry which is preliminary data.</text>
</comment>